<organism evidence="3 4">
    <name type="scientific">Junco hyemalis</name>
    <name type="common">Dark-eyed junco</name>
    <dbReference type="NCBI Taxonomy" id="40217"/>
    <lineage>
        <taxon>Eukaryota</taxon>
        <taxon>Metazoa</taxon>
        <taxon>Chordata</taxon>
        <taxon>Craniata</taxon>
        <taxon>Vertebrata</taxon>
        <taxon>Euteleostomi</taxon>
        <taxon>Archelosauria</taxon>
        <taxon>Archosauria</taxon>
        <taxon>Dinosauria</taxon>
        <taxon>Saurischia</taxon>
        <taxon>Theropoda</taxon>
        <taxon>Coelurosauria</taxon>
        <taxon>Aves</taxon>
        <taxon>Neognathae</taxon>
        <taxon>Neoaves</taxon>
        <taxon>Telluraves</taxon>
        <taxon>Australaves</taxon>
        <taxon>Passeriformes</taxon>
        <taxon>Passerellidae</taxon>
        <taxon>Junco</taxon>
    </lineage>
</organism>
<dbReference type="CDD" id="cd04678">
    <property type="entry name" value="NUDIX_MTH2_Nudt15"/>
    <property type="match status" value="1"/>
</dbReference>
<keyword evidence="4" id="KW-1185">Reference proteome</keyword>
<dbReference type="Gene3D" id="3.90.79.10">
    <property type="entry name" value="Nucleoside Triphosphate Pyrophosphohydrolase"/>
    <property type="match status" value="1"/>
</dbReference>
<reference evidence="3" key="1">
    <citation type="submission" date="2025-08" db="UniProtKB">
        <authorList>
            <consortium name="Ensembl"/>
        </authorList>
    </citation>
    <scope>IDENTIFICATION</scope>
</reference>
<dbReference type="AlphaFoldDB" id="A0A8C5JPC1"/>
<reference evidence="3" key="2">
    <citation type="submission" date="2025-09" db="UniProtKB">
        <authorList>
            <consortium name="Ensembl"/>
        </authorList>
    </citation>
    <scope>IDENTIFICATION</scope>
</reference>
<evidence type="ECO:0000259" key="2">
    <source>
        <dbReference type="Pfam" id="PF00293"/>
    </source>
</evidence>
<dbReference type="Pfam" id="PF00293">
    <property type="entry name" value="NUDIX"/>
    <property type="match status" value="1"/>
</dbReference>
<feature type="region of interest" description="Disordered" evidence="1">
    <location>
        <begin position="80"/>
        <end position="115"/>
    </location>
</feature>
<feature type="region of interest" description="Disordered" evidence="1">
    <location>
        <begin position="149"/>
        <end position="186"/>
    </location>
</feature>
<dbReference type="Proteomes" id="UP000694408">
    <property type="component" value="Unplaced"/>
</dbReference>
<protein>
    <recommendedName>
        <fullName evidence="2">Nudix hydrolase domain-containing protein</fullName>
    </recommendedName>
</protein>
<evidence type="ECO:0000256" key="1">
    <source>
        <dbReference type="SAM" id="MobiDB-lite"/>
    </source>
</evidence>
<name>A0A8C5JPC1_JUNHY</name>
<dbReference type="PANTHER" id="PTHR16099:SF5">
    <property type="entry name" value="NUCLEOTIDE TRIPHOSPHATE DIPHOSPHATASE NUDT15"/>
    <property type="match status" value="1"/>
</dbReference>
<dbReference type="SUPFAM" id="SSF55811">
    <property type="entry name" value="Nudix"/>
    <property type="match status" value="1"/>
</dbReference>
<proteinExistence type="predicted"/>
<feature type="domain" description="Nudix hydrolase" evidence="2">
    <location>
        <begin position="210"/>
        <end position="287"/>
    </location>
</feature>
<dbReference type="InterPro" id="IPR000086">
    <property type="entry name" value="NUDIX_hydrolase_dom"/>
</dbReference>
<accession>A0A8C5JPC1</accession>
<dbReference type="InterPro" id="IPR015797">
    <property type="entry name" value="NUDIX_hydrolase-like_dom_sf"/>
</dbReference>
<evidence type="ECO:0000313" key="3">
    <source>
        <dbReference type="Ensembl" id="ENSJHYP00000021557.1"/>
    </source>
</evidence>
<dbReference type="GO" id="GO:0005829">
    <property type="term" value="C:cytosol"/>
    <property type="evidence" value="ECO:0007669"/>
    <property type="project" value="TreeGrafter"/>
</dbReference>
<sequence length="321" mass="35575">TNLQSETDWLLDLQKSSRVLLVFSCPSFAQTPFLFPVRSQVPAVERPGSQAQSRTGHRSLSVLPWNLARFLTSDVTTRRTRALRSLPRQGPAKTRHPEPRLADPPPPAPAGPSLAELLGLPWASRRLSRGGRGSAWGWWSPAPRTPAASSWASGKARWAPAPTSSPEATWSSGRSPAPSLPPSPPCPPLVRRALRRPCRAVPLPLPAARRESLAECAARETLEEAALPLRHVRFASAVNAACPAQRYHYVTVLMKGEAEPGAEPRNQEPDKNEGWEWVRWDEFPPADQLFWALRCLREQGYNPFTEELDHLKGYTGSHQLE</sequence>
<evidence type="ECO:0000313" key="4">
    <source>
        <dbReference type="Proteomes" id="UP000694408"/>
    </source>
</evidence>
<dbReference type="GO" id="GO:0006203">
    <property type="term" value="P:dGTP catabolic process"/>
    <property type="evidence" value="ECO:0007669"/>
    <property type="project" value="TreeGrafter"/>
</dbReference>
<dbReference type="PANTHER" id="PTHR16099">
    <property type="entry name" value="8-OXO-DGTP DIPHOSPHATES NUDT15"/>
    <property type="match status" value="1"/>
</dbReference>
<dbReference type="GO" id="GO:0035539">
    <property type="term" value="F:8-oxo-7,8-dihydrodeoxyguanosine triphosphate pyrophosphatase activity"/>
    <property type="evidence" value="ECO:0007669"/>
    <property type="project" value="TreeGrafter"/>
</dbReference>
<dbReference type="Ensembl" id="ENSJHYT00000026033.1">
    <property type="protein sequence ID" value="ENSJHYP00000021557.1"/>
    <property type="gene ID" value="ENSJHYG00000016318.1"/>
</dbReference>